<gene>
    <name evidence="3" type="ORF">ACFQ38_13955</name>
</gene>
<evidence type="ECO:0000259" key="2">
    <source>
        <dbReference type="PROSITE" id="PS50943"/>
    </source>
</evidence>
<evidence type="ECO:0000313" key="4">
    <source>
        <dbReference type="Proteomes" id="UP001597231"/>
    </source>
</evidence>
<name>A0ABW3U279_9BACL</name>
<sequence>MDKIEIGKRVKSIRLRKKMTQQQVADLANITKSHVSKIENGQASPALTTLSKIAKALDSPTSWFIDQEEHGDLTIVRQGQREAGKENNGLGYDYELLANKMNLSFISPTVVTVLPEAVTIEPYVHPNDEFIFILSGSIKLMYGSKEFVLLKGDSAYFSGRTPHIFLPESDETAKVLTIYIEES</sequence>
<dbReference type="CDD" id="cd02209">
    <property type="entry name" value="cupin_XRE_C"/>
    <property type="match status" value="1"/>
</dbReference>
<dbReference type="PANTHER" id="PTHR46797">
    <property type="entry name" value="HTH-TYPE TRANSCRIPTIONAL REGULATOR"/>
    <property type="match status" value="1"/>
</dbReference>
<keyword evidence="1" id="KW-0238">DNA-binding</keyword>
<dbReference type="SUPFAM" id="SSF47413">
    <property type="entry name" value="lambda repressor-like DNA-binding domains"/>
    <property type="match status" value="1"/>
</dbReference>
<dbReference type="InterPro" id="IPR050807">
    <property type="entry name" value="TransReg_Diox_bact_type"/>
</dbReference>
<protein>
    <submittedName>
        <fullName evidence="3">Helix-turn-helix domain-containing protein</fullName>
    </submittedName>
</protein>
<dbReference type="InterPro" id="IPR014710">
    <property type="entry name" value="RmlC-like_jellyroll"/>
</dbReference>
<proteinExistence type="predicted"/>
<dbReference type="Gene3D" id="1.10.260.40">
    <property type="entry name" value="lambda repressor-like DNA-binding domains"/>
    <property type="match status" value="1"/>
</dbReference>
<dbReference type="CDD" id="cd00093">
    <property type="entry name" value="HTH_XRE"/>
    <property type="match status" value="1"/>
</dbReference>
<dbReference type="Pfam" id="PF07883">
    <property type="entry name" value="Cupin_2"/>
    <property type="match status" value="1"/>
</dbReference>
<reference evidence="4" key="1">
    <citation type="journal article" date="2019" name="Int. J. Syst. Evol. Microbiol.">
        <title>The Global Catalogue of Microorganisms (GCM) 10K type strain sequencing project: providing services to taxonomists for standard genome sequencing and annotation.</title>
        <authorList>
            <consortium name="The Broad Institute Genomics Platform"/>
            <consortium name="The Broad Institute Genome Sequencing Center for Infectious Disease"/>
            <person name="Wu L."/>
            <person name="Ma J."/>
        </authorList>
    </citation>
    <scope>NUCLEOTIDE SEQUENCE [LARGE SCALE GENOMIC DNA]</scope>
    <source>
        <strain evidence="4">CCUG 53915</strain>
    </source>
</reference>
<comment type="caution">
    <text evidence="3">The sequence shown here is derived from an EMBL/GenBank/DDBJ whole genome shotgun (WGS) entry which is preliminary data.</text>
</comment>
<dbReference type="PANTHER" id="PTHR46797:SF1">
    <property type="entry name" value="METHYLPHOSPHONATE SYNTHASE"/>
    <property type="match status" value="1"/>
</dbReference>
<dbReference type="PROSITE" id="PS50943">
    <property type="entry name" value="HTH_CROC1"/>
    <property type="match status" value="1"/>
</dbReference>
<dbReference type="InterPro" id="IPR010982">
    <property type="entry name" value="Lambda_DNA-bd_dom_sf"/>
</dbReference>
<dbReference type="EMBL" id="JBHTLT010000116">
    <property type="protein sequence ID" value="MFD1206198.1"/>
    <property type="molecule type" value="Genomic_DNA"/>
</dbReference>
<dbReference type="Proteomes" id="UP001597231">
    <property type="component" value="Unassembled WGS sequence"/>
</dbReference>
<dbReference type="InterPro" id="IPR011051">
    <property type="entry name" value="RmlC_Cupin_sf"/>
</dbReference>
<evidence type="ECO:0000313" key="3">
    <source>
        <dbReference type="EMBL" id="MFD1206198.1"/>
    </source>
</evidence>
<organism evidence="3 4">
    <name type="scientific">Sporosarcina contaminans</name>
    <dbReference type="NCBI Taxonomy" id="633403"/>
    <lineage>
        <taxon>Bacteria</taxon>
        <taxon>Bacillati</taxon>
        <taxon>Bacillota</taxon>
        <taxon>Bacilli</taxon>
        <taxon>Bacillales</taxon>
        <taxon>Caryophanaceae</taxon>
        <taxon>Sporosarcina</taxon>
    </lineage>
</organism>
<dbReference type="SMART" id="SM00530">
    <property type="entry name" value="HTH_XRE"/>
    <property type="match status" value="1"/>
</dbReference>
<dbReference type="Gene3D" id="2.60.120.10">
    <property type="entry name" value="Jelly Rolls"/>
    <property type="match status" value="1"/>
</dbReference>
<dbReference type="SUPFAM" id="SSF51182">
    <property type="entry name" value="RmlC-like cupins"/>
    <property type="match status" value="1"/>
</dbReference>
<evidence type="ECO:0000256" key="1">
    <source>
        <dbReference type="ARBA" id="ARBA00023125"/>
    </source>
</evidence>
<dbReference type="InterPro" id="IPR013096">
    <property type="entry name" value="Cupin_2"/>
</dbReference>
<dbReference type="RefSeq" id="WP_336824147.1">
    <property type="nucleotide sequence ID" value="NZ_JBHTLT010000116.1"/>
</dbReference>
<dbReference type="InterPro" id="IPR001387">
    <property type="entry name" value="Cro/C1-type_HTH"/>
</dbReference>
<dbReference type="Pfam" id="PF01381">
    <property type="entry name" value="HTH_3"/>
    <property type="match status" value="1"/>
</dbReference>
<accession>A0ABW3U279</accession>
<keyword evidence="4" id="KW-1185">Reference proteome</keyword>
<feature type="domain" description="HTH cro/C1-type" evidence="2">
    <location>
        <begin position="10"/>
        <end position="64"/>
    </location>
</feature>